<accession>A0ABR1IN39</accession>
<dbReference type="Gene3D" id="3.80.10.10">
    <property type="entry name" value="Ribonuclease Inhibitor"/>
    <property type="match status" value="1"/>
</dbReference>
<dbReference type="EMBL" id="JBANRG010000112">
    <property type="protein sequence ID" value="KAK7435046.1"/>
    <property type="molecule type" value="Genomic_DNA"/>
</dbReference>
<proteinExistence type="predicted"/>
<name>A0ABR1IN39_9AGAR</name>
<evidence type="ECO:0008006" key="3">
    <source>
        <dbReference type="Google" id="ProtNLM"/>
    </source>
</evidence>
<reference evidence="1 2" key="1">
    <citation type="submission" date="2024-01" db="EMBL/GenBank/DDBJ databases">
        <title>A draft genome for the cacao thread blight pathogen Marasmiellus scandens.</title>
        <authorList>
            <person name="Baruah I.K."/>
            <person name="Leung J."/>
            <person name="Bukari Y."/>
            <person name="Amoako-Attah I."/>
            <person name="Meinhardt L.W."/>
            <person name="Bailey B.A."/>
            <person name="Cohen S.P."/>
        </authorList>
    </citation>
    <scope>NUCLEOTIDE SEQUENCE [LARGE SCALE GENOMIC DNA]</scope>
    <source>
        <strain evidence="1 2">GH-19</strain>
    </source>
</reference>
<protein>
    <recommendedName>
        <fullName evidence="3">F-box domain-containing protein</fullName>
    </recommendedName>
</protein>
<gene>
    <name evidence="1" type="ORF">VKT23_019854</name>
</gene>
<evidence type="ECO:0000313" key="1">
    <source>
        <dbReference type="EMBL" id="KAK7435046.1"/>
    </source>
</evidence>
<organism evidence="1 2">
    <name type="scientific">Marasmiellus scandens</name>
    <dbReference type="NCBI Taxonomy" id="2682957"/>
    <lineage>
        <taxon>Eukaryota</taxon>
        <taxon>Fungi</taxon>
        <taxon>Dikarya</taxon>
        <taxon>Basidiomycota</taxon>
        <taxon>Agaricomycotina</taxon>
        <taxon>Agaricomycetes</taxon>
        <taxon>Agaricomycetidae</taxon>
        <taxon>Agaricales</taxon>
        <taxon>Marasmiineae</taxon>
        <taxon>Omphalotaceae</taxon>
        <taxon>Marasmiellus</taxon>
    </lineage>
</organism>
<keyword evidence="2" id="KW-1185">Reference proteome</keyword>
<dbReference type="Proteomes" id="UP001498398">
    <property type="component" value="Unassembled WGS sequence"/>
</dbReference>
<dbReference type="SUPFAM" id="SSF52047">
    <property type="entry name" value="RNI-like"/>
    <property type="match status" value="1"/>
</dbReference>
<evidence type="ECO:0000313" key="2">
    <source>
        <dbReference type="Proteomes" id="UP001498398"/>
    </source>
</evidence>
<sequence>MHQALKISEILQEIFQNMEKSTQKRCTVVCRDWSETALDVVWFEVTDLKSFFRALGGLQETNINNQILLTFTPTPRHSDWDRFETRYCDRIHVLSVTEDYRYSRVFDVLARIRPSRPLLRNLHTLRWNGLGGLGMTEAAIMFMHERITTCRITALGNYSEGNIAFLETMRARMPNLTKLALELAARSEYVMPVATLVKGLSKITTLAIPPFPESSSIIAALSGLNNLERLDIGSGSIEEVITHYNPIEKKSGYFSSLTTLCLFCSYQTATNFFRNELPVLSEVQIFTIHHEQPSIVQSLLTDMSKSCPFIRDISLLIKKGVFRPGSAPSVLDSLSIHHIRPVLSNASITTFRISHPSPMNLLQTDIDEITRAWPNIRHVSLCPDPLHYIDSTPNVSLSGPSLGLVALLPFAKNCPNIESIGLFVDATKHLGNNQLASQVFHKLHTLRVGVSPIETEKSVTAFLCHLIKPECHVIYGSDWYTHESSSKSVDEQRWNVVDELLPLLMSVRIITVQTVMDQVRDKDASTASAPGKKVV</sequence>
<dbReference type="InterPro" id="IPR032675">
    <property type="entry name" value="LRR_dom_sf"/>
</dbReference>
<comment type="caution">
    <text evidence="1">The sequence shown here is derived from an EMBL/GenBank/DDBJ whole genome shotgun (WGS) entry which is preliminary data.</text>
</comment>